<dbReference type="STRING" id="29466.GCA_002005185_01422"/>
<proteinExistence type="predicted"/>
<dbReference type="Proteomes" id="UP000778864">
    <property type="component" value="Unassembled WGS sequence"/>
</dbReference>
<sequence>MNEDKILNLLGLAQRAGKVISGDFIVEKAIKRKEPKLVLLAGDCAANNEKKYTQLAETHHIPLHSIANKEALGTAIGKEVRVVVAVLDDGFAKALLKEIDR</sequence>
<dbReference type="EMBL" id="CP133463">
    <property type="protein sequence ID" value="WMS18888.1"/>
    <property type="molecule type" value="Genomic_DNA"/>
</dbReference>
<gene>
    <name evidence="2" type="ORF">KHZ90_02705</name>
    <name evidence="3" type="ORF">RDV51_05425</name>
</gene>
<dbReference type="AlphaFoldDB" id="A0A100YNE0"/>
<dbReference type="InterPro" id="IPR029064">
    <property type="entry name" value="Ribosomal_eL30-like_sf"/>
</dbReference>
<dbReference type="Pfam" id="PF01248">
    <property type="entry name" value="Ribosomal_L7Ae"/>
    <property type="match status" value="1"/>
</dbReference>
<name>A0A100YNE0_VEIPA</name>
<dbReference type="RefSeq" id="WP_004693007.1">
    <property type="nucleotide sequence ID" value="NZ_AP031417.1"/>
</dbReference>
<dbReference type="SUPFAM" id="SSF55315">
    <property type="entry name" value="L30e-like"/>
    <property type="match status" value="1"/>
</dbReference>
<organism evidence="2 4">
    <name type="scientific">Veillonella parvula</name>
    <name type="common">Staphylococcus parvulus</name>
    <dbReference type="NCBI Taxonomy" id="29466"/>
    <lineage>
        <taxon>Bacteria</taxon>
        <taxon>Bacillati</taxon>
        <taxon>Bacillota</taxon>
        <taxon>Negativicutes</taxon>
        <taxon>Veillonellales</taxon>
        <taxon>Veillonellaceae</taxon>
        <taxon>Veillonella</taxon>
    </lineage>
</organism>
<feature type="domain" description="Ribosomal protein eL8/eL30/eS12/Gadd45" evidence="1">
    <location>
        <begin position="5"/>
        <end position="94"/>
    </location>
</feature>
<evidence type="ECO:0000313" key="2">
    <source>
        <dbReference type="EMBL" id="MBS4892672.1"/>
    </source>
</evidence>
<protein>
    <submittedName>
        <fullName evidence="2">Ribosomal L7Ae/L30e/S12e/Gadd45 family protein</fullName>
    </submittedName>
</protein>
<dbReference type="Proteomes" id="UP001228955">
    <property type="component" value="Chromosome"/>
</dbReference>
<evidence type="ECO:0000313" key="4">
    <source>
        <dbReference type="Proteomes" id="UP000778864"/>
    </source>
</evidence>
<evidence type="ECO:0000259" key="1">
    <source>
        <dbReference type="Pfam" id="PF01248"/>
    </source>
</evidence>
<dbReference type="Gene3D" id="3.30.1330.30">
    <property type="match status" value="1"/>
</dbReference>
<evidence type="ECO:0000313" key="3">
    <source>
        <dbReference type="EMBL" id="WMS18888.1"/>
    </source>
</evidence>
<dbReference type="InterPro" id="IPR004038">
    <property type="entry name" value="Ribosomal_eL8/eL30/eS12/Gad45"/>
</dbReference>
<reference evidence="2" key="1">
    <citation type="submission" date="2021-02" db="EMBL/GenBank/DDBJ databases">
        <title>Infant gut strain persistence is associated with maternal origin, phylogeny, and functional potential including surface adhesion and iron acquisition.</title>
        <authorList>
            <person name="Lou Y.C."/>
        </authorList>
    </citation>
    <scope>NUCLEOTIDE SEQUENCE</scope>
    <source>
        <strain evidence="2">L3_108_031G1_dasL3_108_031G1_concoct_20</strain>
    </source>
</reference>
<accession>A0A100YNE0</accession>
<dbReference type="EMBL" id="JAGZMU010000001">
    <property type="protein sequence ID" value="MBS4892672.1"/>
    <property type="molecule type" value="Genomic_DNA"/>
</dbReference>
<reference evidence="3" key="2">
    <citation type="submission" date="2023-08" db="EMBL/GenBank/DDBJ databases">
        <title>Veillonella_parvula_DSM 2007_complete_genome_hifiasm_Zymo_Research_D6332.</title>
        <authorList>
            <person name="Damerum A."/>
        </authorList>
    </citation>
    <scope>NUCLEOTIDE SEQUENCE</scope>
    <source>
        <strain evidence="3">DSM 2007</strain>
    </source>
</reference>